<dbReference type="EMBL" id="FNUL01000013">
    <property type="protein sequence ID" value="SEF93844.1"/>
    <property type="molecule type" value="Genomic_DNA"/>
</dbReference>
<dbReference type="Proteomes" id="UP000236726">
    <property type="component" value="Unassembled WGS sequence"/>
</dbReference>
<reference evidence="1 2" key="1">
    <citation type="submission" date="2016-10" db="EMBL/GenBank/DDBJ databases">
        <authorList>
            <person name="de Groot N.N."/>
        </authorList>
    </citation>
    <scope>NUCLEOTIDE SEQUENCE [LARGE SCALE GENOMIC DNA]</scope>
    <source>
        <strain evidence="1 2">D15d</strain>
    </source>
</reference>
<name>A0A1H5W2S5_9FIRM</name>
<sequence length="92" mass="11237">MINGDINEFTDKLWSGEELIYVYNGKKYFSQGYLREDKVYVFELQLWEPEVKTLWQISGKDNQESYEIFLKQPLFDGKTFWEIEKDTEWVDY</sequence>
<proteinExistence type="predicted"/>
<dbReference type="RefSeq" id="WP_027432087.1">
    <property type="nucleotide sequence ID" value="NZ_FNUL01000013.1"/>
</dbReference>
<dbReference type="AlphaFoldDB" id="A0A1H5W2S5"/>
<evidence type="ECO:0000313" key="1">
    <source>
        <dbReference type="EMBL" id="SEF93844.1"/>
    </source>
</evidence>
<gene>
    <name evidence="1" type="ORF">SAMN05216537_11370</name>
</gene>
<organism evidence="1 2">
    <name type="scientific">Lachnospira multipara</name>
    <dbReference type="NCBI Taxonomy" id="28051"/>
    <lineage>
        <taxon>Bacteria</taxon>
        <taxon>Bacillati</taxon>
        <taxon>Bacillota</taxon>
        <taxon>Clostridia</taxon>
        <taxon>Lachnospirales</taxon>
        <taxon>Lachnospiraceae</taxon>
        <taxon>Lachnospira</taxon>
    </lineage>
</organism>
<keyword evidence="2" id="KW-1185">Reference proteome</keyword>
<accession>A0A1H5W2S5</accession>
<protein>
    <submittedName>
        <fullName evidence="1">Uncharacterized protein</fullName>
    </submittedName>
</protein>
<evidence type="ECO:0000313" key="2">
    <source>
        <dbReference type="Proteomes" id="UP000236726"/>
    </source>
</evidence>